<feature type="region of interest" description="Disordered" evidence="1">
    <location>
        <begin position="1"/>
        <end position="133"/>
    </location>
</feature>
<accession>A0A9Q1G239</accession>
<evidence type="ECO:0000313" key="3">
    <source>
        <dbReference type="Proteomes" id="UP001152622"/>
    </source>
</evidence>
<dbReference type="AlphaFoldDB" id="A0A9Q1G239"/>
<name>A0A9Q1G239_SYNKA</name>
<evidence type="ECO:0000313" key="2">
    <source>
        <dbReference type="EMBL" id="KAJ8374063.1"/>
    </source>
</evidence>
<protein>
    <submittedName>
        <fullName evidence="2">Uncharacterized protein</fullName>
    </submittedName>
</protein>
<keyword evidence="3" id="KW-1185">Reference proteome</keyword>
<proteinExistence type="predicted"/>
<feature type="compositionally biased region" description="Low complexity" evidence="1">
    <location>
        <begin position="41"/>
        <end position="52"/>
    </location>
</feature>
<organism evidence="2 3">
    <name type="scientific">Synaphobranchus kaupii</name>
    <name type="common">Kaup's arrowtooth eel</name>
    <dbReference type="NCBI Taxonomy" id="118154"/>
    <lineage>
        <taxon>Eukaryota</taxon>
        <taxon>Metazoa</taxon>
        <taxon>Chordata</taxon>
        <taxon>Craniata</taxon>
        <taxon>Vertebrata</taxon>
        <taxon>Euteleostomi</taxon>
        <taxon>Actinopterygii</taxon>
        <taxon>Neopterygii</taxon>
        <taxon>Teleostei</taxon>
        <taxon>Anguilliformes</taxon>
        <taxon>Synaphobranchidae</taxon>
        <taxon>Synaphobranchus</taxon>
    </lineage>
</organism>
<dbReference type="Proteomes" id="UP001152622">
    <property type="component" value="Chromosome 2"/>
</dbReference>
<reference evidence="2" key="1">
    <citation type="journal article" date="2023" name="Science">
        <title>Genome structures resolve the early diversification of teleost fishes.</title>
        <authorList>
            <person name="Parey E."/>
            <person name="Louis A."/>
            <person name="Montfort J."/>
            <person name="Bouchez O."/>
            <person name="Roques C."/>
            <person name="Iampietro C."/>
            <person name="Lluch J."/>
            <person name="Castinel A."/>
            <person name="Donnadieu C."/>
            <person name="Desvignes T."/>
            <person name="Floi Bucao C."/>
            <person name="Jouanno E."/>
            <person name="Wen M."/>
            <person name="Mejri S."/>
            <person name="Dirks R."/>
            <person name="Jansen H."/>
            <person name="Henkel C."/>
            <person name="Chen W.J."/>
            <person name="Zahm M."/>
            <person name="Cabau C."/>
            <person name="Klopp C."/>
            <person name="Thompson A.W."/>
            <person name="Robinson-Rechavi M."/>
            <person name="Braasch I."/>
            <person name="Lecointre G."/>
            <person name="Bobe J."/>
            <person name="Postlethwait J.H."/>
            <person name="Berthelot C."/>
            <person name="Roest Crollius H."/>
            <person name="Guiguen Y."/>
        </authorList>
    </citation>
    <scope>NUCLEOTIDE SEQUENCE</scope>
    <source>
        <strain evidence="2">WJC10195</strain>
    </source>
</reference>
<evidence type="ECO:0000256" key="1">
    <source>
        <dbReference type="SAM" id="MobiDB-lite"/>
    </source>
</evidence>
<feature type="compositionally biased region" description="Basic and acidic residues" evidence="1">
    <location>
        <begin position="1"/>
        <end position="11"/>
    </location>
</feature>
<dbReference type="EMBL" id="JAINUF010000002">
    <property type="protein sequence ID" value="KAJ8374063.1"/>
    <property type="molecule type" value="Genomic_DNA"/>
</dbReference>
<feature type="compositionally biased region" description="Polar residues" evidence="1">
    <location>
        <begin position="70"/>
        <end position="82"/>
    </location>
</feature>
<sequence length="148" mass="15867">MTKFAKNRDNGEVGVARRAQCVRNAKRPNPPPTSRSKRASAIRAAGPAAPALRRLRSGFERRPDIPGSIAGQTSDSSQSEPNSRIAAAGLKIAPRTGGPGEEVWGEESQGEERDPLGAHSQCYHSRAGEERRPLLQSRLVAHGFHSGP</sequence>
<comment type="caution">
    <text evidence="2">The sequence shown here is derived from an EMBL/GenBank/DDBJ whole genome shotgun (WGS) entry which is preliminary data.</text>
</comment>
<gene>
    <name evidence="2" type="ORF">SKAU_G00046430</name>
</gene>